<accession>A0A2J6T5V2</accession>
<gene>
    <name evidence="2" type="ORF">K444DRAFT_431779</name>
</gene>
<dbReference type="AlphaFoldDB" id="A0A2J6T5V2"/>
<keyword evidence="3" id="KW-1185">Reference proteome</keyword>
<proteinExistence type="predicted"/>
<dbReference type="RefSeq" id="XP_024735298.1">
    <property type="nucleotide sequence ID" value="XM_024872772.1"/>
</dbReference>
<evidence type="ECO:0000313" key="3">
    <source>
        <dbReference type="Proteomes" id="UP000235371"/>
    </source>
</evidence>
<sequence length="107" mass="11883">MSFPTPRHPFSTASINHLSSKSLKPQIVRTQPKSGETSLSWRTHPSIPPIPKGPLFPKKQVATALGAYRVLRVYRMGCQQLLGLLGNRQKGFKDRIGSAGRNSCWEV</sequence>
<name>A0A2J6T5V2_9HELO</name>
<dbReference type="Proteomes" id="UP000235371">
    <property type="component" value="Unassembled WGS sequence"/>
</dbReference>
<dbReference type="InParanoid" id="A0A2J6T5V2"/>
<dbReference type="GeneID" id="36580852"/>
<protein>
    <submittedName>
        <fullName evidence="2">Uncharacterized protein</fullName>
    </submittedName>
</protein>
<evidence type="ECO:0000313" key="2">
    <source>
        <dbReference type="EMBL" id="PMD58394.1"/>
    </source>
</evidence>
<dbReference type="EMBL" id="KZ613822">
    <property type="protein sequence ID" value="PMD58394.1"/>
    <property type="molecule type" value="Genomic_DNA"/>
</dbReference>
<evidence type="ECO:0000256" key="1">
    <source>
        <dbReference type="SAM" id="MobiDB-lite"/>
    </source>
</evidence>
<feature type="region of interest" description="Disordered" evidence="1">
    <location>
        <begin position="1"/>
        <end position="53"/>
    </location>
</feature>
<organism evidence="2 3">
    <name type="scientific">Hyaloscypha bicolor E</name>
    <dbReference type="NCBI Taxonomy" id="1095630"/>
    <lineage>
        <taxon>Eukaryota</taxon>
        <taxon>Fungi</taxon>
        <taxon>Dikarya</taxon>
        <taxon>Ascomycota</taxon>
        <taxon>Pezizomycotina</taxon>
        <taxon>Leotiomycetes</taxon>
        <taxon>Helotiales</taxon>
        <taxon>Hyaloscyphaceae</taxon>
        <taxon>Hyaloscypha</taxon>
        <taxon>Hyaloscypha bicolor</taxon>
    </lineage>
</organism>
<feature type="compositionally biased region" description="Polar residues" evidence="1">
    <location>
        <begin position="11"/>
        <end position="43"/>
    </location>
</feature>
<reference evidence="2 3" key="1">
    <citation type="submission" date="2016-04" db="EMBL/GenBank/DDBJ databases">
        <title>A degradative enzymes factory behind the ericoid mycorrhizal symbiosis.</title>
        <authorList>
            <consortium name="DOE Joint Genome Institute"/>
            <person name="Martino E."/>
            <person name="Morin E."/>
            <person name="Grelet G."/>
            <person name="Kuo A."/>
            <person name="Kohler A."/>
            <person name="Daghino S."/>
            <person name="Barry K."/>
            <person name="Choi C."/>
            <person name="Cichocki N."/>
            <person name="Clum A."/>
            <person name="Copeland A."/>
            <person name="Hainaut M."/>
            <person name="Haridas S."/>
            <person name="Labutti K."/>
            <person name="Lindquist E."/>
            <person name="Lipzen A."/>
            <person name="Khouja H.-R."/>
            <person name="Murat C."/>
            <person name="Ohm R."/>
            <person name="Olson A."/>
            <person name="Spatafora J."/>
            <person name="Veneault-Fourrey C."/>
            <person name="Henrissat B."/>
            <person name="Grigoriev I."/>
            <person name="Martin F."/>
            <person name="Perotto S."/>
        </authorList>
    </citation>
    <scope>NUCLEOTIDE SEQUENCE [LARGE SCALE GENOMIC DNA]</scope>
    <source>
        <strain evidence="2 3">E</strain>
    </source>
</reference>